<dbReference type="InterPro" id="IPR010985">
    <property type="entry name" value="Ribbon_hlx_hlx"/>
</dbReference>
<evidence type="ECO:0000313" key="2">
    <source>
        <dbReference type="Proteomes" id="UP001063782"/>
    </source>
</evidence>
<dbReference type="Proteomes" id="UP001063782">
    <property type="component" value="Chromosome"/>
</dbReference>
<keyword evidence="2" id="KW-1185">Reference proteome</keyword>
<organism evidence="1 2">
    <name type="scientific">Moraxella nasicaprae</name>
    <dbReference type="NCBI Taxonomy" id="2904122"/>
    <lineage>
        <taxon>Bacteria</taxon>
        <taxon>Pseudomonadati</taxon>
        <taxon>Pseudomonadota</taxon>
        <taxon>Gammaproteobacteria</taxon>
        <taxon>Moraxellales</taxon>
        <taxon>Moraxellaceae</taxon>
        <taxon>Moraxella</taxon>
    </lineage>
</organism>
<sequence>MTQQADHEKQTTFNMRVDKNLVEQFKQAARANNRTASQLLRDCMIDYVKKNRQADMFK</sequence>
<dbReference type="InterPro" id="IPR013321">
    <property type="entry name" value="Arc_rbn_hlx_hlx"/>
</dbReference>
<evidence type="ECO:0000313" key="1">
    <source>
        <dbReference type="EMBL" id="UXZ04754.1"/>
    </source>
</evidence>
<name>A0ABY6F3U6_9GAMM</name>
<gene>
    <name evidence="1" type="ORF">LU297_09365</name>
</gene>
<dbReference type="EMBL" id="CP089977">
    <property type="protein sequence ID" value="UXZ04754.1"/>
    <property type="molecule type" value="Genomic_DNA"/>
</dbReference>
<reference evidence="1" key="1">
    <citation type="submission" date="2021-12" db="EMBL/GenBank/DDBJ databases">
        <title>taxonomy of Moraxella sp. ZY201224.</title>
        <authorList>
            <person name="Li F."/>
        </authorList>
    </citation>
    <scope>NUCLEOTIDE SEQUENCE</scope>
    <source>
        <strain evidence="1">ZY201224</strain>
    </source>
</reference>
<dbReference type="RefSeq" id="WP_263076247.1">
    <property type="nucleotide sequence ID" value="NZ_CP089977.1"/>
</dbReference>
<accession>A0ABY6F3U6</accession>
<dbReference type="SUPFAM" id="SSF47598">
    <property type="entry name" value="Ribbon-helix-helix"/>
    <property type="match status" value="1"/>
</dbReference>
<protein>
    <submittedName>
        <fullName evidence="1">Ribbon-helix-helix domain-containing protein</fullName>
    </submittedName>
</protein>
<proteinExistence type="predicted"/>
<dbReference type="Gene3D" id="1.10.1220.10">
    <property type="entry name" value="Met repressor-like"/>
    <property type="match status" value="1"/>
</dbReference>